<dbReference type="EMBL" id="LAZR01018722">
    <property type="protein sequence ID" value="KKL95257.1"/>
    <property type="molecule type" value="Genomic_DNA"/>
</dbReference>
<dbReference type="Gene3D" id="3.10.490.10">
    <property type="entry name" value="Gamma-glutamyl cyclotransferase-like"/>
    <property type="match status" value="1"/>
</dbReference>
<dbReference type="GO" id="GO:0016740">
    <property type="term" value="F:transferase activity"/>
    <property type="evidence" value="ECO:0007669"/>
    <property type="project" value="UniProtKB-KW"/>
</dbReference>
<organism evidence="4">
    <name type="scientific">marine sediment metagenome</name>
    <dbReference type="NCBI Taxonomy" id="412755"/>
    <lineage>
        <taxon>unclassified sequences</taxon>
        <taxon>metagenomes</taxon>
        <taxon>ecological metagenomes</taxon>
    </lineage>
</organism>
<name>A0A0F9J827_9ZZZZ</name>
<dbReference type="InterPro" id="IPR045038">
    <property type="entry name" value="AIG2-like"/>
</dbReference>
<evidence type="ECO:0000256" key="1">
    <source>
        <dbReference type="ARBA" id="ARBA00022679"/>
    </source>
</evidence>
<feature type="domain" description="Gamma-glutamylcyclotransferase AIG2-like" evidence="3">
    <location>
        <begin position="18"/>
        <end position="132"/>
    </location>
</feature>
<dbReference type="CDD" id="cd06661">
    <property type="entry name" value="GGCT_like"/>
    <property type="match status" value="1"/>
</dbReference>
<reference evidence="4" key="1">
    <citation type="journal article" date="2015" name="Nature">
        <title>Complex archaea that bridge the gap between prokaryotes and eukaryotes.</title>
        <authorList>
            <person name="Spang A."/>
            <person name="Saw J.H."/>
            <person name="Jorgensen S.L."/>
            <person name="Zaremba-Niedzwiedzka K."/>
            <person name="Martijn J."/>
            <person name="Lind A.E."/>
            <person name="van Eijk R."/>
            <person name="Schleper C."/>
            <person name="Guy L."/>
            <person name="Ettema T.J."/>
        </authorList>
    </citation>
    <scope>NUCLEOTIDE SEQUENCE</scope>
</reference>
<evidence type="ECO:0000259" key="3">
    <source>
        <dbReference type="Pfam" id="PF06094"/>
    </source>
</evidence>
<sequence>MRLFEILEKKELALNTSIFNFGSMRDKQILNIVLGRIVSEQDMEDAYMKGYNTYRVEDQGYPALIQDNVSITEGTLVHNLTPKDLDRIQYYEAGLFGTEVLPVYTKRGDEPKYAQVYTKHSSKVKVLDEEWDFDEYQKNIKPYVKEIKEWMEGYND</sequence>
<dbReference type="AlphaFoldDB" id="A0A0F9J827"/>
<dbReference type="SUPFAM" id="SSF110857">
    <property type="entry name" value="Gamma-glutamyl cyclotransferase-like"/>
    <property type="match status" value="1"/>
</dbReference>
<dbReference type="PANTHER" id="PTHR31544:SF2">
    <property type="entry name" value="AIG2-LIKE PROTEIN D"/>
    <property type="match status" value="1"/>
</dbReference>
<comment type="caution">
    <text evidence="4">The sequence shown here is derived from an EMBL/GenBank/DDBJ whole genome shotgun (WGS) entry which is preliminary data.</text>
</comment>
<protein>
    <recommendedName>
        <fullName evidence="2">Putative gamma-glutamylcyclotransferase</fullName>
    </recommendedName>
</protein>
<dbReference type="Pfam" id="PF06094">
    <property type="entry name" value="GGACT"/>
    <property type="match status" value="1"/>
</dbReference>
<keyword evidence="1" id="KW-0808">Transferase</keyword>
<dbReference type="PANTHER" id="PTHR31544">
    <property type="entry name" value="AIG2-LIKE PROTEIN D"/>
    <property type="match status" value="1"/>
</dbReference>
<dbReference type="InterPro" id="IPR036568">
    <property type="entry name" value="GGCT-like_sf"/>
</dbReference>
<evidence type="ECO:0000313" key="4">
    <source>
        <dbReference type="EMBL" id="KKL95257.1"/>
    </source>
</evidence>
<evidence type="ECO:0000256" key="2">
    <source>
        <dbReference type="ARBA" id="ARBA00030602"/>
    </source>
</evidence>
<accession>A0A0F9J827</accession>
<dbReference type="InterPro" id="IPR009288">
    <property type="entry name" value="AIG2-like_dom"/>
</dbReference>
<dbReference type="InterPro" id="IPR013024">
    <property type="entry name" value="GGCT-like"/>
</dbReference>
<proteinExistence type="predicted"/>
<gene>
    <name evidence="4" type="ORF">LCGC14_1856480</name>
</gene>